<accession>A0ACC0W4S6</accession>
<protein>
    <submittedName>
        <fullName evidence="1">Uncharacterized protein</fullName>
    </submittedName>
</protein>
<dbReference type="EMBL" id="CM047583">
    <property type="protein sequence ID" value="KAI9913108.1"/>
    <property type="molecule type" value="Genomic_DNA"/>
</dbReference>
<comment type="caution">
    <text evidence="1">The sequence shown here is derived from an EMBL/GenBank/DDBJ whole genome shotgun (WGS) entry which is preliminary data.</text>
</comment>
<name>A0ACC0W4S6_9STRA</name>
<dbReference type="Proteomes" id="UP001163321">
    <property type="component" value="Chromosome 4"/>
</dbReference>
<sequence>MDDKVEKRCVWIVQAKDPSSIVHEPVCVSKTPVGGSPGTPLCTPFTIKTQKLTNAGSLAEKASTRTIVDPSGDIIVLNDRSRCGYKLFRLHAYLLKLCLNQVDGLEATFGERVTCSTWKDSIISRSTQLITTTSSQMSTCNRSRSTSFLSLSHCCVSASISGLWCSAKLPRIPIMSIPTMLLDNWPLCALAVLTRG</sequence>
<proteinExistence type="predicted"/>
<organism evidence="1 2">
    <name type="scientific">Peronosclerospora sorghi</name>
    <dbReference type="NCBI Taxonomy" id="230839"/>
    <lineage>
        <taxon>Eukaryota</taxon>
        <taxon>Sar</taxon>
        <taxon>Stramenopiles</taxon>
        <taxon>Oomycota</taxon>
        <taxon>Peronosporomycetes</taxon>
        <taxon>Peronosporales</taxon>
        <taxon>Peronosporaceae</taxon>
        <taxon>Peronosclerospora</taxon>
    </lineage>
</organism>
<evidence type="ECO:0000313" key="2">
    <source>
        <dbReference type="Proteomes" id="UP001163321"/>
    </source>
</evidence>
<reference evidence="1 2" key="1">
    <citation type="journal article" date="2022" name="bioRxiv">
        <title>The genome of the oomycete Peronosclerospora sorghi, a cosmopolitan pathogen of maize and sorghum, is inflated with dispersed pseudogenes.</title>
        <authorList>
            <person name="Fletcher K."/>
            <person name="Martin F."/>
            <person name="Isakeit T."/>
            <person name="Cavanaugh K."/>
            <person name="Magill C."/>
            <person name="Michelmore R."/>
        </authorList>
    </citation>
    <scope>NUCLEOTIDE SEQUENCE [LARGE SCALE GENOMIC DNA]</scope>
    <source>
        <strain evidence="1">P6</strain>
    </source>
</reference>
<keyword evidence="2" id="KW-1185">Reference proteome</keyword>
<evidence type="ECO:0000313" key="1">
    <source>
        <dbReference type="EMBL" id="KAI9913108.1"/>
    </source>
</evidence>
<gene>
    <name evidence="1" type="ORF">PsorP6_004914</name>
</gene>